<dbReference type="InterPro" id="IPR016163">
    <property type="entry name" value="Ald_DH_C"/>
</dbReference>
<dbReference type="RefSeq" id="WP_059930053.1">
    <property type="nucleotide sequence ID" value="NZ_LPDO01000079.1"/>
</dbReference>
<dbReference type="Proteomes" id="UP000056732">
    <property type="component" value="Unassembled WGS sequence"/>
</dbReference>
<gene>
    <name evidence="4" type="ORF">WK53_07950</name>
</gene>
<keyword evidence="1" id="KW-0560">Oxidoreductase</keyword>
<dbReference type="GO" id="GO:0003842">
    <property type="term" value="F:L-glutamate gamma-semialdehyde dehydrogenase activity"/>
    <property type="evidence" value="ECO:0007669"/>
    <property type="project" value="TreeGrafter"/>
</dbReference>
<accession>A0AAW3NAN8</accession>
<evidence type="ECO:0000259" key="3">
    <source>
        <dbReference type="Pfam" id="PF00171"/>
    </source>
</evidence>
<proteinExistence type="predicted"/>
<dbReference type="InterPro" id="IPR015590">
    <property type="entry name" value="Aldehyde_DH_dom"/>
</dbReference>
<keyword evidence="2" id="KW-0520">NAD</keyword>
<dbReference type="SUPFAM" id="SSF53720">
    <property type="entry name" value="ALDH-like"/>
    <property type="match status" value="1"/>
</dbReference>
<dbReference type="InterPro" id="IPR016162">
    <property type="entry name" value="Ald_DH_N"/>
</dbReference>
<dbReference type="Gene3D" id="3.40.309.10">
    <property type="entry name" value="Aldehyde Dehydrogenase, Chain A, domain 2"/>
    <property type="match status" value="1"/>
</dbReference>
<dbReference type="EMBL" id="LPDO01000079">
    <property type="protein sequence ID" value="KVT52760.1"/>
    <property type="molecule type" value="Genomic_DNA"/>
</dbReference>
<organism evidence="4 5">
    <name type="scientific">Burkholderia ubonensis</name>
    <dbReference type="NCBI Taxonomy" id="101571"/>
    <lineage>
        <taxon>Bacteria</taxon>
        <taxon>Pseudomonadati</taxon>
        <taxon>Pseudomonadota</taxon>
        <taxon>Betaproteobacteria</taxon>
        <taxon>Burkholderiales</taxon>
        <taxon>Burkholderiaceae</taxon>
        <taxon>Burkholderia</taxon>
        <taxon>Burkholderia cepacia complex</taxon>
    </lineage>
</organism>
<feature type="domain" description="Aldehyde dehydrogenase" evidence="3">
    <location>
        <begin position="90"/>
        <end position="470"/>
    </location>
</feature>
<dbReference type="AlphaFoldDB" id="A0AAW3NAN8"/>
<name>A0AAW3NAN8_9BURK</name>
<protein>
    <submittedName>
        <fullName evidence="4">Aldehyde dehydrogenase</fullName>
    </submittedName>
</protein>
<evidence type="ECO:0000313" key="5">
    <source>
        <dbReference type="Proteomes" id="UP000056732"/>
    </source>
</evidence>
<dbReference type="NCBIfam" id="TIGR02288">
    <property type="entry name" value="PaaN_2"/>
    <property type="match status" value="1"/>
</dbReference>
<dbReference type="Gene3D" id="3.40.605.10">
    <property type="entry name" value="Aldehyde Dehydrogenase, Chain A, domain 1"/>
    <property type="match status" value="1"/>
</dbReference>
<evidence type="ECO:0000256" key="1">
    <source>
        <dbReference type="ARBA" id="ARBA00023002"/>
    </source>
</evidence>
<evidence type="ECO:0000313" key="4">
    <source>
        <dbReference type="EMBL" id="KVT52760.1"/>
    </source>
</evidence>
<dbReference type="InterPro" id="IPR011975">
    <property type="entry name" value="PaaN_2"/>
</dbReference>
<reference evidence="4 5" key="1">
    <citation type="submission" date="2015-11" db="EMBL/GenBank/DDBJ databases">
        <title>Expanding the genomic diversity of Burkholderia species for the development of highly accurate diagnostics.</title>
        <authorList>
            <person name="Sahl J."/>
            <person name="Keim P."/>
            <person name="Wagner D."/>
        </authorList>
    </citation>
    <scope>NUCLEOTIDE SEQUENCE [LARGE SCALE GENOMIC DNA]</scope>
    <source>
        <strain evidence="4 5">MSMB1137WGS</strain>
    </source>
</reference>
<dbReference type="InterPro" id="IPR016161">
    <property type="entry name" value="Ald_DH/histidinol_DH"/>
</dbReference>
<evidence type="ECO:0000256" key="2">
    <source>
        <dbReference type="ARBA" id="ARBA00023027"/>
    </source>
</evidence>
<dbReference type="PANTHER" id="PTHR42862">
    <property type="entry name" value="DELTA-1-PYRROLINE-5-CARBOXYLATE DEHYDROGENASE 1, ISOFORM A-RELATED"/>
    <property type="match status" value="1"/>
</dbReference>
<dbReference type="GO" id="GO:0010133">
    <property type="term" value="P:L-proline catabolic process to L-glutamate"/>
    <property type="evidence" value="ECO:0007669"/>
    <property type="project" value="TreeGrafter"/>
</dbReference>
<comment type="caution">
    <text evidence="4">The sequence shown here is derived from an EMBL/GenBank/DDBJ whole genome shotgun (WGS) entry which is preliminary data.</text>
</comment>
<dbReference type="Pfam" id="PF00171">
    <property type="entry name" value="Aldedh"/>
    <property type="match status" value="1"/>
</dbReference>
<dbReference type="GO" id="GO:0009898">
    <property type="term" value="C:cytoplasmic side of plasma membrane"/>
    <property type="evidence" value="ECO:0007669"/>
    <property type="project" value="TreeGrafter"/>
</dbReference>
<sequence length="568" mass="60237">MTHPLFTKHEDTLKHALAAIESRGYWSPFVEMPSPKVYGESANADGEAAFKSHLDKTFALDQPAAGETVGAERSPYGIGLGVRYPKSTPDALIAAAAAAQPAWRKAGPTAWIGVCMEILARLNRASFEIAYSVMHTTGQAFMMAFQAGGPHAQDRALEAVAYAWDELRRIPADAHWEKPQGKNPPLAMHKRYTVVPRGTGLVLGCCTFPTWNGYPGLFADLATGNTVIVKPHPGAILPLAITVRIARDVLREAGFDPNVVTLLATEPNDGALVQDLALRPEIKLIDFTGSTQNGTWLERHAHQAQVYTEKAGVNQIVIDSVDDLKAAAKNIAFSLSLYSGQMCTAPQNIYVPRGGIRTADGHASFDEVAQAIAVAVQKLTGDPARSVELIGAIQNDGVTARIDDARKLGRVLADSLALQHPAFPDARVRTPLVLQLDAADHEKFTQEWFGPISFVIATDSTAQSLDLAGAIAAEHGALTLSAYSTDDAVIDAAHDAAVRGGVALSINLTGGVFVNQSAAFSDFHGTGANPAANAALADSAFVANRFRVVQSRVHVAPKATPAEAGQTA</sequence>
<dbReference type="InterPro" id="IPR050485">
    <property type="entry name" value="Proline_metab_enzyme"/>
</dbReference>
<dbReference type="PANTHER" id="PTHR42862:SF1">
    <property type="entry name" value="DELTA-1-PYRROLINE-5-CARBOXYLATE DEHYDROGENASE 2, ISOFORM A-RELATED"/>
    <property type="match status" value="1"/>
</dbReference>